<feature type="compositionally biased region" description="Polar residues" evidence="1">
    <location>
        <begin position="179"/>
        <end position="194"/>
    </location>
</feature>
<evidence type="ECO:0000313" key="3">
    <source>
        <dbReference type="Proteomes" id="UP000785679"/>
    </source>
</evidence>
<sequence>MLYVKYQDYASEIAMKDQLILQNQQVLDGKTDEAEDTKRDFKVLHQNYQDLLSNSKVVAMSEQIQTIDAQIDELDTKNESDRRRAKELQHYKMREVQNEAMVLQEEIGMLKLTIDKERTLLLQKDREYRNVQNSCIQALHRKSVLEDNTASILLKQSQISPDFKKAQIIAISPQTPGIIDNQQKRSYQQDQPPTNGEEEYYEGECVWLQGQDEMLQDYQEGNFMMEQSKKAAIRDSNVTKRNTALSTLQNGATMISNNGGMSSSGIYMDKRNNKALLDGSIVKENMRGKRKLGQVNGGCCAPGSSQKCSIF</sequence>
<protein>
    <submittedName>
        <fullName evidence="2">Uncharacterized protein</fullName>
    </submittedName>
</protein>
<dbReference type="EMBL" id="RRYP01022717">
    <property type="protein sequence ID" value="TNV72354.1"/>
    <property type="molecule type" value="Genomic_DNA"/>
</dbReference>
<feature type="region of interest" description="Disordered" evidence="1">
    <location>
        <begin position="179"/>
        <end position="198"/>
    </location>
</feature>
<comment type="caution">
    <text evidence="2">The sequence shown here is derived from an EMBL/GenBank/DDBJ whole genome shotgun (WGS) entry which is preliminary data.</text>
</comment>
<evidence type="ECO:0000313" key="2">
    <source>
        <dbReference type="EMBL" id="TNV72354.1"/>
    </source>
</evidence>
<accession>A0A8J8NCL8</accession>
<dbReference type="Proteomes" id="UP000785679">
    <property type="component" value="Unassembled WGS sequence"/>
</dbReference>
<evidence type="ECO:0000256" key="1">
    <source>
        <dbReference type="SAM" id="MobiDB-lite"/>
    </source>
</evidence>
<keyword evidence="3" id="KW-1185">Reference proteome</keyword>
<organism evidence="2 3">
    <name type="scientific">Halteria grandinella</name>
    <dbReference type="NCBI Taxonomy" id="5974"/>
    <lineage>
        <taxon>Eukaryota</taxon>
        <taxon>Sar</taxon>
        <taxon>Alveolata</taxon>
        <taxon>Ciliophora</taxon>
        <taxon>Intramacronucleata</taxon>
        <taxon>Spirotrichea</taxon>
        <taxon>Stichotrichia</taxon>
        <taxon>Sporadotrichida</taxon>
        <taxon>Halteriidae</taxon>
        <taxon>Halteria</taxon>
    </lineage>
</organism>
<name>A0A8J8NCL8_HALGN</name>
<gene>
    <name evidence="2" type="ORF">FGO68_gene16448</name>
</gene>
<proteinExistence type="predicted"/>
<reference evidence="2" key="1">
    <citation type="submission" date="2019-06" db="EMBL/GenBank/DDBJ databases">
        <authorList>
            <person name="Zheng W."/>
        </authorList>
    </citation>
    <scope>NUCLEOTIDE SEQUENCE</scope>
    <source>
        <strain evidence="2">QDHG01</strain>
    </source>
</reference>
<dbReference type="AlphaFoldDB" id="A0A8J8NCL8"/>